<keyword evidence="1" id="KW-0472">Membrane</keyword>
<dbReference type="RefSeq" id="WP_061919288.1">
    <property type="nucleotide sequence ID" value="NZ_DF967971.1"/>
</dbReference>
<proteinExistence type="predicted"/>
<evidence type="ECO:0000313" key="3">
    <source>
        <dbReference type="Proteomes" id="UP000050514"/>
    </source>
</evidence>
<dbReference type="EMBL" id="LGHJ01000012">
    <property type="protein sequence ID" value="KPL76308.1"/>
    <property type="molecule type" value="Genomic_DNA"/>
</dbReference>
<evidence type="ECO:0000313" key="2">
    <source>
        <dbReference type="EMBL" id="KPL76308.1"/>
    </source>
</evidence>
<comment type="caution">
    <text evidence="2">The sequence shown here is derived from an EMBL/GenBank/DDBJ whole genome shotgun (WGS) entry which is preliminary data.</text>
</comment>
<keyword evidence="1" id="KW-1133">Transmembrane helix</keyword>
<gene>
    <name evidence="2" type="ORF">AC812_06465</name>
</gene>
<feature type="transmembrane region" description="Helical" evidence="1">
    <location>
        <begin position="12"/>
        <end position="36"/>
    </location>
</feature>
<keyword evidence="3" id="KW-1185">Reference proteome</keyword>
<protein>
    <submittedName>
        <fullName evidence="2">Uncharacterized protein</fullName>
    </submittedName>
</protein>
<evidence type="ECO:0000256" key="1">
    <source>
        <dbReference type="SAM" id="Phobius"/>
    </source>
</evidence>
<dbReference type="Proteomes" id="UP000050514">
    <property type="component" value="Unassembled WGS sequence"/>
</dbReference>
<sequence length="132" mass="14308">MQSSPRPISRPVLLQIMLVIALCAASLWLLNFLGVFRPPPTEAVLVFRVEATGGYANITLQAGKEVISKTTTVTTPWEKRVVVARGEEVYLTASNPSQTGQLSCTITLDGRVWKRERTEAPKDGVACAGIVP</sequence>
<reference evidence="2 3" key="1">
    <citation type="submission" date="2015-07" db="EMBL/GenBank/DDBJ databases">
        <title>Draft genome of Bellilinea caldifistulae DSM 17877.</title>
        <authorList>
            <person name="Hemp J."/>
            <person name="Ward L.M."/>
            <person name="Pace L.A."/>
            <person name="Fischer W.W."/>
        </authorList>
    </citation>
    <scope>NUCLEOTIDE SEQUENCE [LARGE SCALE GENOMIC DNA]</scope>
    <source>
        <strain evidence="2 3">GOMI-1</strain>
    </source>
</reference>
<dbReference type="AlphaFoldDB" id="A0A0P6XT86"/>
<dbReference type="InterPro" id="IPR038468">
    <property type="entry name" value="MmpS_C"/>
</dbReference>
<organism evidence="2 3">
    <name type="scientific">Bellilinea caldifistulae</name>
    <dbReference type="NCBI Taxonomy" id="360411"/>
    <lineage>
        <taxon>Bacteria</taxon>
        <taxon>Bacillati</taxon>
        <taxon>Chloroflexota</taxon>
        <taxon>Anaerolineae</taxon>
        <taxon>Anaerolineales</taxon>
        <taxon>Anaerolineaceae</taxon>
        <taxon>Bellilinea</taxon>
    </lineage>
</organism>
<keyword evidence="1" id="KW-0812">Transmembrane</keyword>
<name>A0A0P6XT86_9CHLR</name>
<accession>A0A0P6XT86</accession>
<dbReference type="OrthoDB" id="166510at2"/>
<dbReference type="Gene3D" id="2.60.40.2880">
    <property type="entry name" value="MmpS1-5, C-terminal soluble domain"/>
    <property type="match status" value="1"/>
</dbReference>